<dbReference type="CDD" id="cd00051">
    <property type="entry name" value="EFh"/>
    <property type="match status" value="1"/>
</dbReference>
<proteinExistence type="predicted"/>
<feature type="region of interest" description="Disordered" evidence="2">
    <location>
        <begin position="250"/>
        <end position="292"/>
    </location>
</feature>
<dbReference type="InterPro" id="IPR002048">
    <property type="entry name" value="EF_hand_dom"/>
</dbReference>
<dbReference type="InterPro" id="IPR042847">
    <property type="entry name" value="EFC12"/>
</dbReference>
<comment type="caution">
    <text evidence="4">The sequence shown here is derived from an EMBL/GenBank/DDBJ whole genome shotgun (WGS) entry which is preliminary data.</text>
</comment>
<evidence type="ECO:0000313" key="5">
    <source>
        <dbReference type="Proteomes" id="UP000762676"/>
    </source>
</evidence>
<dbReference type="PROSITE" id="PS50222">
    <property type="entry name" value="EF_HAND_2"/>
    <property type="match status" value="1"/>
</dbReference>
<dbReference type="EMBL" id="BMAT01009740">
    <property type="protein sequence ID" value="GFS12777.1"/>
    <property type="molecule type" value="Genomic_DNA"/>
</dbReference>
<evidence type="ECO:0000313" key="4">
    <source>
        <dbReference type="EMBL" id="GFS12777.1"/>
    </source>
</evidence>
<evidence type="ECO:0000256" key="2">
    <source>
        <dbReference type="SAM" id="MobiDB-lite"/>
    </source>
</evidence>
<organism evidence="4 5">
    <name type="scientific">Elysia marginata</name>
    <dbReference type="NCBI Taxonomy" id="1093978"/>
    <lineage>
        <taxon>Eukaryota</taxon>
        <taxon>Metazoa</taxon>
        <taxon>Spiralia</taxon>
        <taxon>Lophotrochozoa</taxon>
        <taxon>Mollusca</taxon>
        <taxon>Gastropoda</taxon>
        <taxon>Heterobranchia</taxon>
        <taxon>Euthyneura</taxon>
        <taxon>Panpulmonata</taxon>
        <taxon>Sacoglossa</taxon>
        <taxon>Placobranchoidea</taxon>
        <taxon>Plakobranchidae</taxon>
        <taxon>Elysia</taxon>
    </lineage>
</organism>
<dbReference type="Pfam" id="PF13499">
    <property type="entry name" value="EF-hand_7"/>
    <property type="match status" value="1"/>
</dbReference>
<dbReference type="Proteomes" id="UP000762676">
    <property type="component" value="Unassembled WGS sequence"/>
</dbReference>
<dbReference type="Gene3D" id="1.10.238.10">
    <property type="entry name" value="EF-hand"/>
    <property type="match status" value="1"/>
</dbReference>
<dbReference type="InterPro" id="IPR032675">
    <property type="entry name" value="LRR_dom_sf"/>
</dbReference>
<name>A0AAV4IVL4_9GAST</name>
<accession>A0AAV4IVL4</accession>
<dbReference type="InterPro" id="IPR011992">
    <property type="entry name" value="EF-hand-dom_pair"/>
</dbReference>
<reference evidence="4 5" key="1">
    <citation type="journal article" date="2021" name="Elife">
        <title>Chloroplast acquisition without the gene transfer in kleptoplastic sea slugs, Plakobranchus ocellatus.</title>
        <authorList>
            <person name="Maeda T."/>
            <person name="Takahashi S."/>
            <person name="Yoshida T."/>
            <person name="Shimamura S."/>
            <person name="Takaki Y."/>
            <person name="Nagai Y."/>
            <person name="Toyoda A."/>
            <person name="Suzuki Y."/>
            <person name="Arimoto A."/>
            <person name="Ishii H."/>
            <person name="Satoh N."/>
            <person name="Nishiyama T."/>
            <person name="Hasebe M."/>
            <person name="Maruyama T."/>
            <person name="Minagawa J."/>
            <person name="Obokata J."/>
            <person name="Shigenobu S."/>
        </authorList>
    </citation>
    <scope>NUCLEOTIDE SEQUENCE [LARGE SCALE GENOMIC DNA]</scope>
</reference>
<gene>
    <name evidence="4" type="ORF">ElyMa_004867300</name>
</gene>
<keyword evidence="1" id="KW-0106">Calcium</keyword>
<dbReference type="SMART" id="SM00054">
    <property type="entry name" value="EFh"/>
    <property type="match status" value="2"/>
</dbReference>
<evidence type="ECO:0000256" key="1">
    <source>
        <dbReference type="ARBA" id="ARBA00022837"/>
    </source>
</evidence>
<dbReference type="PROSITE" id="PS00018">
    <property type="entry name" value="EF_HAND_1"/>
    <property type="match status" value="2"/>
</dbReference>
<dbReference type="AlphaFoldDB" id="A0AAV4IVL4"/>
<dbReference type="SUPFAM" id="SSF47473">
    <property type="entry name" value="EF-hand"/>
    <property type="match status" value="1"/>
</dbReference>
<dbReference type="InterPro" id="IPR018247">
    <property type="entry name" value="EF_Hand_1_Ca_BS"/>
</dbReference>
<dbReference type="GO" id="GO:0005509">
    <property type="term" value="F:calcium ion binding"/>
    <property type="evidence" value="ECO:0007669"/>
    <property type="project" value="InterPro"/>
</dbReference>
<feature type="domain" description="EF-hand" evidence="3">
    <location>
        <begin position="154"/>
        <end position="189"/>
    </location>
</feature>
<dbReference type="SUPFAM" id="SSF52047">
    <property type="entry name" value="RNI-like"/>
    <property type="match status" value="1"/>
</dbReference>
<keyword evidence="5" id="KW-1185">Reference proteome</keyword>
<dbReference type="Gene3D" id="3.80.10.10">
    <property type="entry name" value="Ribonuclease Inhibitor"/>
    <property type="match status" value="1"/>
</dbReference>
<dbReference type="PANTHER" id="PTHR47225">
    <property type="entry name" value="EF-HAND CALCIUM-BINDING DOMAIN-CONTAINING PROTEIN 12"/>
    <property type="match status" value="1"/>
</dbReference>
<dbReference type="PANTHER" id="PTHR47225:SF1">
    <property type="entry name" value="EF-HAND CALCIUM-BINDING DOMAIN-CONTAINING PROTEIN 12"/>
    <property type="match status" value="1"/>
</dbReference>
<evidence type="ECO:0000259" key="3">
    <source>
        <dbReference type="PROSITE" id="PS50222"/>
    </source>
</evidence>
<sequence>MTSNRINKQCLYELVKGLRGNTSLRVLRLGDNPITASGAYFLLNQMLEMPSSALKEIDLGYQSVEPNFLTLLEQVQQVHPDLQVVYGAVLGQDVESKDEEQELMDENPVVVLMEFGNILGYRLVDLFAMMDKDNSKTLTRMEIKNGLLGCNIPLSEKALDALVHKLDEDGDGEIDYAELIAGKTQHRRKITRTIMMSREQNVNMEETEVGRVRKKLKRLLDKKQQGESSKFKSNIQSVASAVTAVTNQMKKGGGQAMLSEEQQISRPGSARDEKSDEKKTADVTGSSTGGDLLETGVSALTLSVGTDEVDSGGGVGGTAVVSAMPLPTEESAGIMLPKLGLRRGSFYKKLME</sequence>
<feature type="compositionally biased region" description="Basic and acidic residues" evidence="2">
    <location>
        <begin position="269"/>
        <end position="281"/>
    </location>
</feature>
<protein>
    <submittedName>
        <fullName evidence="4">Leucine-rich repeat-containing protein 74A-like</fullName>
    </submittedName>
</protein>